<proteinExistence type="predicted"/>
<reference evidence="3" key="1">
    <citation type="journal article" date="2017" name="Genome Announc.">
        <title>Complete Genome Sequence of Mycobacterium stephanolepidis.</title>
        <authorList>
            <person name="Fukano H."/>
            <person name="Yoshida M."/>
            <person name="Katayama Y."/>
            <person name="Omatsu T."/>
            <person name="Mizutani T."/>
            <person name="Kurata O."/>
            <person name="Wada S."/>
            <person name="Hoshino Y."/>
        </authorList>
    </citation>
    <scope>NUCLEOTIDE SEQUENCE [LARGE SCALE GENOMIC DNA]</scope>
    <source>
        <strain evidence="3">NJB0901</strain>
    </source>
</reference>
<evidence type="ECO:0000256" key="1">
    <source>
        <dbReference type="SAM" id="MobiDB-lite"/>
    </source>
</evidence>
<sequence length="55" mass="5643">MTAVIVIVTVAVLLVVGLGFFVVTNSGSRPRNHPDALDHQQTGYSGASYGPDAGS</sequence>
<evidence type="ECO:0000313" key="2">
    <source>
        <dbReference type="EMBL" id="BAX98290.1"/>
    </source>
</evidence>
<accession>A0A1Z4EZA1</accession>
<name>A0A1Z4EZA1_9MYCO</name>
<feature type="region of interest" description="Disordered" evidence="1">
    <location>
        <begin position="25"/>
        <end position="55"/>
    </location>
</feature>
<protein>
    <submittedName>
        <fullName evidence="2">Uncharacterized protein</fullName>
    </submittedName>
</protein>
<dbReference type="Proteomes" id="UP000217954">
    <property type="component" value="Chromosome"/>
</dbReference>
<dbReference type="KEGG" id="mste:MSTE_02985"/>
<gene>
    <name evidence="2" type="ORF">MSTE_02985</name>
</gene>
<dbReference type="RefSeq" id="WP_096502280.1">
    <property type="nucleotide sequence ID" value="NZ_AP018165.1"/>
</dbReference>
<reference evidence="2 3" key="2">
    <citation type="journal article" date="2017" name="Int. J. Syst. Evol. Microbiol.">
        <title>Mycobacterium stephanolepidis sp. nov., a rapidly growing species related to Mycobacterium chelonae, isolated from marine teleost fish, Stephanolepis cirrhifer.</title>
        <authorList>
            <person name="Fukano H."/>
            <person name="Wada S."/>
            <person name="Kurata O."/>
            <person name="Katayama K."/>
            <person name="Fujiwara N."/>
            <person name="Hoshino Y."/>
        </authorList>
    </citation>
    <scope>NUCLEOTIDE SEQUENCE [LARGE SCALE GENOMIC DNA]</scope>
    <source>
        <strain evidence="2 3">NJB0901</strain>
    </source>
</reference>
<dbReference type="AlphaFoldDB" id="A0A1Z4EZA1"/>
<evidence type="ECO:0000313" key="3">
    <source>
        <dbReference type="Proteomes" id="UP000217954"/>
    </source>
</evidence>
<dbReference type="EMBL" id="AP018165">
    <property type="protein sequence ID" value="BAX98290.1"/>
    <property type="molecule type" value="Genomic_DNA"/>
</dbReference>
<organism evidence="2 3">
    <name type="scientific">[Mycobacterium] stephanolepidis</name>
    <dbReference type="NCBI Taxonomy" id="1520670"/>
    <lineage>
        <taxon>Bacteria</taxon>
        <taxon>Bacillati</taxon>
        <taxon>Actinomycetota</taxon>
        <taxon>Actinomycetes</taxon>
        <taxon>Mycobacteriales</taxon>
        <taxon>Mycobacteriaceae</taxon>
        <taxon>Mycobacteroides</taxon>
    </lineage>
</organism>
<keyword evidence="3" id="KW-1185">Reference proteome</keyword>